<organism evidence="2 3">
    <name type="scientific">Blastopirellula marina</name>
    <dbReference type="NCBI Taxonomy" id="124"/>
    <lineage>
        <taxon>Bacteria</taxon>
        <taxon>Pseudomonadati</taxon>
        <taxon>Planctomycetota</taxon>
        <taxon>Planctomycetia</taxon>
        <taxon>Pirellulales</taxon>
        <taxon>Pirellulaceae</taxon>
        <taxon>Blastopirellula</taxon>
    </lineage>
</organism>
<sequence>MSLDLVFLGCAIVAGSVFVLQFLLAVVGVGMEGADITGDIPDDVPDDFTGDSHGSTAMFGVLSFKTLVSAFTFFGLTGLACRAADLNQPVSFTIAIIAGMAAMYFVHWIMQLLMKLAHDGTVHIHNAIGENGTVYIPIPASKSGVGKIQVRVQDQLVEFAAQTTADEKLATGTPIQVVDVVSPTIVLVVPLSTPMRAQPDSVEPEQTAHTH</sequence>
<dbReference type="EMBL" id="PUIA01000057">
    <property type="protein sequence ID" value="PQO27458.1"/>
    <property type="molecule type" value="Genomic_DNA"/>
</dbReference>
<protein>
    <recommendedName>
        <fullName evidence="4">NfeD-like C-terminal domain-containing protein</fullName>
    </recommendedName>
</protein>
<evidence type="ECO:0000313" key="3">
    <source>
        <dbReference type="Proteomes" id="UP000240009"/>
    </source>
</evidence>
<evidence type="ECO:0000256" key="1">
    <source>
        <dbReference type="SAM" id="Phobius"/>
    </source>
</evidence>
<dbReference type="OrthoDB" id="289477at2"/>
<keyword evidence="1" id="KW-1133">Transmembrane helix</keyword>
<keyword evidence="1" id="KW-0472">Membrane</keyword>
<proteinExistence type="predicted"/>
<reference evidence="2 3" key="1">
    <citation type="submission" date="2018-02" db="EMBL/GenBank/DDBJ databases">
        <title>Comparative genomes isolates from brazilian mangrove.</title>
        <authorList>
            <person name="Araujo J.E."/>
            <person name="Taketani R.G."/>
            <person name="Silva M.C.P."/>
            <person name="Loureco M.V."/>
            <person name="Andreote F.D."/>
        </authorList>
    </citation>
    <scope>NUCLEOTIDE SEQUENCE [LARGE SCALE GENOMIC DNA]</scope>
    <source>
        <strain evidence="2 3">HEX-2 MGV</strain>
    </source>
</reference>
<dbReference type="InterPro" id="IPR012340">
    <property type="entry name" value="NA-bd_OB-fold"/>
</dbReference>
<dbReference type="RefSeq" id="WP_105356221.1">
    <property type="nucleotide sequence ID" value="NZ_PUIA01000057.1"/>
</dbReference>
<evidence type="ECO:0000313" key="2">
    <source>
        <dbReference type="EMBL" id="PQO27458.1"/>
    </source>
</evidence>
<name>A0A2S8F5L9_9BACT</name>
<dbReference type="Proteomes" id="UP000240009">
    <property type="component" value="Unassembled WGS sequence"/>
</dbReference>
<keyword evidence="1" id="KW-0812">Transmembrane</keyword>
<accession>A0A2S8F5L9</accession>
<feature type="transmembrane region" description="Helical" evidence="1">
    <location>
        <begin position="92"/>
        <end position="110"/>
    </location>
</feature>
<dbReference type="AlphaFoldDB" id="A0A2S8F5L9"/>
<feature type="transmembrane region" description="Helical" evidence="1">
    <location>
        <begin position="57"/>
        <end position="80"/>
    </location>
</feature>
<gene>
    <name evidence="2" type="ORF">C5Y96_18145</name>
</gene>
<comment type="caution">
    <text evidence="2">The sequence shown here is derived from an EMBL/GenBank/DDBJ whole genome shotgun (WGS) entry which is preliminary data.</text>
</comment>
<dbReference type="Gene3D" id="2.40.50.140">
    <property type="entry name" value="Nucleic acid-binding proteins"/>
    <property type="match status" value="1"/>
</dbReference>
<feature type="transmembrane region" description="Helical" evidence="1">
    <location>
        <begin position="6"/>
        <end position="27"/>
    </location>
</feature>
<evidence type="ECO:0008006" key="4">
    <source>
        <dbReference type="Google" id="ProtNLM"/>
    </source>
</evidence>